<accession>A0AAV7YRT5</accession>
<evidence type="ECO:0000313" key="3">
    <source>
        <dbReference type="Proteomes" id="UP001146793"/>
    </source>
</evidence>
<reference evidence="2" key="1">
    <citation type="submission" date="2022-08" db="EMBL/GenBank/DDBJ databases">
        <title>Novel sulphate-reducing endosymbionts in the free-living metamonad Anaeramoeba.</title>
        <authorList>
            <person name="Jerlstrom-Hultqvist J."/>
            <person name="Cepicka I."/>
            <person name="Gallot-Lavallee L."/>
            <person name="Salas-Leiva D."/>
            <person name="Curtis B.A."/>
            <person name="Zahonova K."/>
            <person name="Pipaliya S."/>
            <person name="Dacks J."/>
            <person name="Roger A.J."/>
        </authorList>
    </citation>
    <scope>NUCLEOTIDE SEQUENCE</scope>
    <source>
        <strain evidence="2">Busselton2</strain>
    </source>
</reference>
<feature type="region of interest" description="Disordered" evidence="1">
    <location>
        <begin position="375"/>
        <end position="437"/>
    </location>
</feature>
<feature type="compositionally biased region" description="Acidic residues" evidence="1">
    <location>
        <begin position="388"/>
        <end position="424"/>
    </location>
</feature>
<sequence>MIGTKNNLQTEINQRQGLNTNTFNTTNEPIMNTDLISDSFSPQIETITKTTIEEQLKEKNIRPRKRSRKQRSKKKYKITIGNSIERNWECEKKVELEKQIFELTLKNLREKYKNKFSNDEYIKKLEEEVCKLSVENIIQSTKVDVLNEERKQTQNLLFQFSQKNSKSKKKIKQLVLQKKKLKKQLSKFTNSNNKTKKKRENDNEYEKENEKEIIKEKTFLMKPETEKETEKQKKKEKETEKEPEKENFSLFSNLLDLDEMEMKNESNFEFEETNFENDENMRNEIENFLSLTEEYGFDPQLIFDEQDLSLLSSMSSPNFESQIQLFNKIYKYNRDQMKFSKMNPEYQKVEKEKILQFLNYLKKLNLKKENNFTTTRNKKNIEQTNINQEEEKEEEKEKEEKEEKEEEEKEEEGEEEDEDEEDWDGDGKKKNTQVNQKVTKQKNEIIVNKQKEEKINYQVNVDLDQKEKTIESNKINDKPNGNYSEKHNIFFTSSEDNNSDSDTDENKQNTVINDFQEWEKQKLQKFQIQMEEIVTKKINLLKKAF</sequence>
<dbReference type="EMBL" id="JANTQA010000047">
    <property type="protein sequence ID" value="KAJ3432481.1"/>
    <property type="molecule type" value="Genomic_DNA"/>
</dbReference>
<evidence type="ECO:0000256" key="1">
    <source>
        <dbReference type="SAM" id="MobiDB-lite"/>
    </source>
</evidence>
<evidence type="ECO:0000313" key="2">
    <source>
        <dbReference type="EMBL" id="KAJ3432481.1"/>
    </source>
</evidence>
<feature type="region of interest" description="Disordered" evidence="1">
    <location>
        <begin position="186"/>
        <end position="245"/>
    </location>
</feature>
<name>A0AAV7YRT5_9EUKA</name>
<gene>
    <name evidence="2" type="ORF">M0812_21422</name>
</gene>
<organism evidence="2 3">
    <name type="scientific">Anaeramoeba flamelloides</name>
    <dbReference type="NCBI Taxonomy" id="1746091"/>
    <lineage>
        <taxon>Eukaryota</taxon>
        <taxon>Metamonada</taxon>
        <taxon>Anaeramoebidae</taxon>
        <taxon>Anaeramoeba</taxon>
    </lineage>
</organism>
<dbReference type="AlphaFoldDB" id="A0AAV7YRT5"/>
<proteinExistence type="predicted"/>
<protein>
    <submittedName>
        <fullName evidence="2">Chascon isoform d-related</fullName>
    </submittedName>
</protein>
<feature type="compositionally biased region" description="Basic and acidic residues" evidence="1">
    <location>
        <begin position="199"/>
        <end position="245"/>
    </location>
</feature>
<comment type="caution">
    <text evidence="2">The sequence shown here is derived from an EMBL/GenBank/DDBJ whole genome shotgun (WGS) entry which is preliminary data.</text>
</comment>
<dbReference type="Proteomes" id="UP001146793">
    <property type="component" value="Unassembled WGS sequence"/>
</dbReference>